<dbReference type="EMBL" id="CP098747">
    <property type="protein sequence ID" value="USG62097.1"/>
    <property type="molecule type" value="Genomic_DNA"/>
</dbReference>
<evidence type="ECO:0000313" key="1">
    <source>
        <dbReference type="EMBL" id="USG62097.1"/>
    </source>
</evidence>
<evidence type="ECO:0000313" key="2">
    <source>
        <dbReference type="Proteomes" id="UP001056291"/>
    </source>
</evidence>
<proteinExistence type="predicted"/>
<name>A0ABY4W4H5_9PROT</name>
<reference evidence="1" key="1">
    <citation type="submission" date="2022-06" db="EMBL/GenBank/DDBJ databases">
        <title>Sneathiella actinostolidae sp. nov., isolated from a sea anemonein the Western Pacific Ocean.</title>
        <authorList>
            <person name="Wei M.J."/>
        </authorList>
    </citation>
    <scope>NUCLEOTIDE SEQUENCE</scope>
    <source>
        <strain evidence="1">PHK-P5</strain>
    </source>
</reference>
<keyword evidence="2" id="KW-1185">Reference proteome</keyword>
<accession>A0ABY4W4H5</accession>
<dbReference type="Proteomes" id="UP001056291">
    <property type="component" value="Chromosome"/>
</dbReference>
<sequence>MFRIVIFFSVLMSVLNEIYLTYAKELEAPKADKKANLDAFYRQICMDIDMSDFNIANRPADMKVKYDPGLQIIIPDCCVPYVEGKIPEDCGHAISLLDAKYSKDKTKISELRVQTWAAINQLRSDSSIMEPIDKLEISDKRKEIFKEKIRYRNQIFIYFIYSQLNKLGSCGSIAANVVQIFAQKDITKQRMILVSVVGPKTPLPEDNIFNYDIRSSQEHAFFVLGSKIPEGTYANTDLVDGKVPENMLDGWICDPWRLEPRFGTVRDLVKNDPVYSLSSWKSYEVNEVDLPVLSPDEDEDDFWFEECDFMTSPELFTDLILKNEKLWKNMIISGSGKISKRNMRKKIRSVLLPAEDSDAVHSEL</sequence>
<protein>
    <submittedName>
        <fullName evidence="1">Uncharacterized protein</fullName>
    </submittedName>
</protein>
<dbReference type="RefSeq" id="WP_251935670.1">
    <property type="nucleotide sequence ID" value="NZ_CP098747.1"/>
</dbReference>
<organism evidence="1 2">
    <name type="scientific">Sneathiella marina</name>
    <dbReference type="NCBI Taxonomy" id="2950108"/>
    <lineage>
        <taxon>Bacteria</taxon>
        <taxon>Pseudomonadati</taxon>
        <taxon>Pseudomonadota</taxon>
        <taxon>Alphaproteobacteria</taxon>
        <taxon>Sneathiellales</taxon>
        <taxon>Sneathiellaceae</taxon>
        <taxon>Sneathiella</taxon>
    </lineage>
</organism>
<gene>
    <name evidence="1" type="ORF">NBZ79_03800</name>
</gene>